<dbReference type="Gene3D" id="1.10.357.10">
    <property type="entry name" value="Tetracycline Repressor, domain 2"/>
    <property type="match status" value="1"/>
</dbReference>
<evidence type="ECO:0000313" key="7">
    <source>
        <dbReference type="Proteomes" id="UP000598997"/>
    </source>
</evidence>
<evidence type="ECO:0000256" key="4">
    <source>
        <dbReference type="PROSITE-ProRule" id="PRU00335"/>
    </source>
</evidence>
<dbReference type="InterPro" id="IPR001647">
    <property type="entry name" value="HTH_TetR"/>
</dbReference>
<dbReference type="GO" id="GO:0003700">
    <property type="term" value="F:DNA-binding transcription factor activity"/>
    <property type="evidence" value="ECO:0007669"/>
    <property type="project" value="TreeGrafter"/>
</dbReference>
<dbReference type="PANTHER" id="PTHR30055:SF234">
    <property type="entry name" value="HTH-TYPE TRANSCRIPTIONAL REGULATOR BETI"/>
    <property type="match status" value="1"/>
</dbReference>
<evidence type="ECO:0000259" key="5">
    <source>
        <dbReference type="PROSITE" id="PS50977"/>
    </source>
</evidence>
<protein>
    <recommendedName>
        <fullName evidence="5">HTH tetR-type domain-containing protein</fullName>
    </recommendedName>
</protein>
<dbReference type="RefSeq" id="WP_156521814.1">
    <property type="nucleotide sequence ID" value="NZ_BMIO01000004.1"/>
</dbReference>
<dbReference type="EMBL" id="BMIO01000004">
    <property type="protein sequence ID" value="GGD41709.1"/>
    <property type="molecule type" value="Genomic_DNA"/>
</dbReference>
<dbReference type="PANTHER" id="PTHR30055">
    <property type="entry name" value="HTH-TYPE TRANSCRIPTIONAL REGULATOR RUTR"/>
    <property type="match status" value="1"/>
</dbReference>
<feature type="DNA-binding region" description="H-T-H motif" evidence="4">
    <location>
        <begin position="34"/>
        <end position="53"/>
    </location>
</feature>
<dbReference type="OrthoDB" id="9816431at2"/>
<dbReference type="InterPro" id="IPR036271">
    <property type="entry name" value="Tet_transcr_reg_TetR-rel_C_sf"/>
</dbReference>
<keyword evidence="3" id="KW-0804">Transcription</keyword>
<reference evidence="6 7" key="1">
    <citation type="journal article" date="2014" name="Int. J. Syst. Evol. Microbiol.">
        <title>Complete genome sequence of Corynebacterium casei LMG S-19264T (=DSM 44701T), isolated from a smear-ripened cheese.</title>
        <authorList>
            <consortium name="US DOE Joint Genome Institute (JGI-PGF)"/>
            <person name="Walter F."/>
            <person name="Albersmeier A."/>
            <person name="Kalinowski J."/>
            <person name="Ruckert C."/>
        </authorList>
    </citation>
    <scope>NUCLEOTIDE SEQUENCE [LARGE SCALE GENOMIC DNA]</scope>
    <source>
        <strain evidence="6 7">CGMCC 1.15358</strain>
    </source>
</reference>
<dbReference type="PRINTS" id="PR00455">
    <property type="entry name" value="HTHTETR"/>
</dbReference>
<sequence>MNKISECCRLDRRRQAILEAARELFISKGYEQTTLGDVVKAAGGSLSTIYKLFGNKDGLLDAVVFAKVVSGAEMIRQVVDTEPDPVKALSRIARELYHTHLEAEAVALVRVVIAHSIRDKSFAERFFTTTAMRSRDAVEAALHKWRAEGLKFVGSPSELADMLLGLMVVDMQTQAISHGLKGVVDDADIDYRITFFLRGAGLLQADSAG</sequence>
<dbReference type="PROSITE" id="PS50977">
    <property type="entry name" value="HTH_TETR_2"/>
    <property type="match status" value="1"/>
</dbReference>
<organism evidence="6 7">
    <name type="scientific">Croceicoccus pelagius</name>
    <dbReference type="NCBI Taxonomy" id="1703341"/>
    <lineage>
        <taxon>Bacteria</taxon>
        <taxon>Pseudomonadati</taxon>
        <taxon>Pseudomonadota</taxon>
        <taxon>Alphaproteobacteria</taxon>
        <taxon>Sphingomonadales</taxon>
        <taxon>Erythrobacteraceae</taxon>
        <taxon>Croceicoccus</taxon>
    </lineage>
</organism>
<proteinExistence type="predicted"/>
<dbReference type="SUPFAM" id="SSF48498">
    <property type="entry name" value="Tetracyclin repressor-like, C-terminal domain"/>
    <property type="match status" value="1"/>
</dbReference>
<dbReference type="Pfam" id="PF14246">
    <property type="entry name" value="TetR_C_7"/>
    <property type="match status" value="1"/>
</dbReference>
<evidence type="ECO:0000256" key="3">
    <source>
        <dbReference type="ARBA" id="ARBA00023163"/>
    </source>
</evidence>
<dbReference type="SUPFAM" id="SSF46689">
    <property type="entry name" value="Homeodomain-like"/>
    <property type="match status" value="1"/>
</dbReference>
<dbReference type="InterPro" id="IPR009057">
    <property type="entry name" value="Homeodomain-like_sf"/>
</dbReference>
<dbReference type="GO" id="GO:0000976">
    <property type="term" value="F:transcription cis-regulatory region binding"/>
    <property type="evidence" value="ECO:0007669"/>
    <property type="project" value="TreeGrafter"/>
</dbReference>
<feature type="domain" description="HTH tetR-type" evidence="5">
    <location>
        <begin position="11"/>
        <end position="71"/>
    </location>
</feature>
<dbReference type="AlphaFoldDB" id="A0A916YEQ5"/>
<evidence type="ECO:0000256" key="1">
    <source>
        <dbReference type="ARBA" id="ARBA00023015"/>
    </source>
</evidence>
<name>A0A916YEQ5_9SPHN</name>
<evidence type="ECO:0000313" key="6">
    <source>
        <dbReference type="EMBL" id="GGD41709.1"/>
    </source>
</evidence>
<dbReference type="Gene3D" id="1.10.10.60">
    <property type="entry name" value="Homeodomain-like"/>
    <property type="match status" value="1"/>
</dbReference>
<dbReference type="Proteomes" id="UP000598997">
    <property type="component" value="Unassembled WGS sequence"/>
</dbReference>
<keyword evidence="7" id="KW-1185">Reference proteome</keyword>
<keyword evidence="2 4" id="KW-0238">DNA-binding</keyword>
<keyword evidence="1" id="KW-0805">Transcription regulation</keyword>
<dbReference type="InterPro" id="IPR039536">
    <property type="entry name" value="TetR_C_Proteobacteria"/>
</dbReference>
<dbReference type="InterPro" id="IPR050109">
    <property type="entry name" value="HTH-type_TetR-like_transc_reg"/>
</dbReference>
<gene>
    <name evidence="6" type="ORF">GCM10010989_14650</name>
</gene>
<evidence type="ECO:0000256" key="2">
    <source>
        <dbReference type="ARBA" id="ARBA00023125"/>
    </source>
</evidence>
<dbReference type="Pfam" id="PF00440">
    <property type="entry name" value="TetR_N"/>
    <property type="match status" value="1"/>
</dbReference>
<comment type="caution">
    <text evidence="6">The sequence shown here is derived from an EMBL/GenBank/DDBJ whole genome shotgun (WGS) entry which is preliminary data.</text>
</comment>
<accession>A0A916YEQ5</accession>